<dbReference type="PANTHER" id="PTHR16305">
    <property type="entry name" value="TESTICULAR SOLUBLE ADENYLYL CYCLASE"/>
    <property type="match status" value="1"/>
</dbReference>
<dbReference type="InterPro" id="IPR027417">
    <property type="entry name" value="P-loop_NTPase"/>
</dbReference>
<keyword evidence="2" id="KW-0067">ATP-binding</keyword>
<keyword evidence="1" id="KW-0547">Nucleotide-binding</keyword>
<dbReference type="Pfam" id="PF00196">
    <property type="entry name" value="GerE"/>
    <property type="match status" value="1"/>
</dbReference>
<dbReference type="CDD" id="cd06170">
    <property type="entry name" value="LuxR_C_like"/>
    <property type="match status" value="1"/>
</dbReference>
<feature type="domain" description="HTH luxR-type" evidence="3">
    <location>
        <begin position="822"/>
        <end position="884"/>
    </location>
</feature>
<dbReference type="Pfam" id="PF13191">
    <property type="entry name" value="AAA_16"/>
    <property type="match status" value="1"/>
</dbReference>
<dbReference type="Gene3D" id="1.10.10.10">
    <property type="entry name" value="Winged helix-like DNA-binding domain superfamily/Winged helix DNA-binding domain"/>
    <property type="match status" value="1"/>
</dbReference>
<evidence type="ECO:0000259" key="3">
    <source>
        <dbReference type="PROSITE" id="PS50043"/>
    </source>
</evidence>
<dbReference type="InterPro" id="IPR041664">
    <property type="entry name" value="AAA_16"/>
</dbReference>
<dbReference type="SUPFAM" id="SSF46894">
    <property type="entry name" value="C-terminal effector domain of the bipartite response regulators"/>
    <property type="match status" value="1"/>
</dbReference>
<dbReference type="SUPFAM" id="SSF52540">
    <property type="entry name" value="P-loop containing nucleoside triphosphate hydrolases"/>
    <property type="match status" value="1"/>
</dbReference>
<sequence>MLYGRDAERAAIDGLLDQVAGGAGGCLVLRGEPGIGKTALLGYAAEAATGMFVLRTAGVEPESDLGYATLHRLLRPLFDRIDTLPGPQSLALGVVFGRASGPAPDRFLVALATLSLLSEAAAERPVLCLVDDAHWADAPTVAALAFVARRLADEPVAMLVAARGDEGRPVDTAGLIDLPVVGLDPAAAEALLADQHKQLSAGERAELLRATAGNPLAIRELPAGGVRAGDPVPLAAGLQRAFLDRVRRLDADAQHFLLLAAADGEGKLDTIGRAFPTAAAELADLASSDGQTLTFEHPLVRSAVYYGASPAERRAAHRSLAEVLDSPADADRRAWHLGRAADAADETIAAELELSAVRAAARAGSAAAAAAWERAAELSETPADRARRYAGAAARRWEGGDSAGARWALDRAERLVPTDRDVRLDITGLRALMELRTGVPSDALALLLPALPDVPRTDRERSQWLLMLFGEASFHANAAKAWSEIAEIGELLADDTDDALLSRLFRGVCRIREGADPGLLPSDLASLRGISDPVKLTWAGGMTWGLGDRDLGRQLRRQAVSQARAAGAAGVLAWALGFVVADELSRGHFGSAEAYAEEGYQLAVETGQPNSACDHQGSLALVAALTGRQERTRQLTDELLAQAGARGLAGTAAAARRALALLELAAGRPAAALEHVDVHGGLAHPGMLLYAVPELVEAAVRSGQPERALEPYERYRGWAQASESAELRATAARCAALLQTGENAEQSYQLALKWHAQQESPLESARTELLFGEFLRRERRRSQARPHLQAAEEIFHQLGAVVWAGRAAEELRATGATVARRGAGPVLELTPQERRIVEAVREGASNREIAAQLFLSPRTVDYHLRKVFQKAGITSRAELVHLEF</sequence>
<protein>
    <submittedName>
        <fullName evidence="4">LuxR family transcriptional regulator</fullName>
    </submittedName>
</protein>
<dbReference type="RefSeq" id="WP_344307624.1">
    <property type="nucleotide sequence ID" value="NZ_BAAANY010000003.1"/>
</dbReference>
<organism evidence="4 5">
    <name type="scientific">Fodinicola feengrottensis</name>
    <dbReference type="NCBI Taxonomy" id="435914"/>
    <lineage>
        <taxon>Bacteria</taxon>
        <taxon>Bacillati</taxon>
        <taxon>Actinomycetota</taxon>
        <taxon>Actinomycetes</taxon>
        <taxon>Mycobacteriales</taxon>
        <taxon>Fodinicola</taxon>
    </lineage>
</organism>
<gene>
    <name evidence="4" type="ORF">GCM10009765_10420</name>
</gene>
<dbReference type="PANTHER" id="PTHR16305:SF35">
    <property type="entry name" value="TRANSCRIPTIONAL ACTIVATOR DOMAIN"/>
    <property type="match status" value="1"/>
</dbReference>
<dbReference type="PROSITE" id="PS50043">
    <property type="entry name" value="HTH_LUXR_2"/>
    <property type="match status" value="1"/>
</dbReference>
<evidence type="ECO:0000313" key="5">
    <source>
        <dbReference type="Proteomes" id="UP001500618"/>
    </source>
</evidence>
<dbReference type="Proteomes" id="UP001500618">
    <property type="component" value="Unassembled WGS sequence"/>
</dbReference>
<comment type="caution">
    <text evidence="4">The sequence shown here is derived from an EMBL/GenBank/DDBJ whole genome shotgun (WGS) entry which is preliminary data.</text>
</comment>
<reference evidence="4 5" key="1">
    <citation type="journal article" date="2019" name="Int. J. Syst. Evol. Microbiol.">
        <title>The Global Catalogue of Microorganisms (GCM) 10K type strain sequencing project: providing services to taxonomists for standard genome sequencing and annotation.</title>
        <authorList>
            <consortium name="The Broad Institute Genomics Platform"/>
            <consortium name="The Broad Institute Genome Sequencing Center for Infectious Disease"/>
            <person name="Wu L."/>
            <person name="Ma J."/>
        </authorList>
    </citation>
    <scope>NUCLEOTIDE SEQUENCE [LARGE SCALE GENOMIC DNA]</scope>
    <source>
        <strain evidence="4 5">JCM 14718</strain>
    </source>
</reference>
<evidence type="ECO:0000256" key="1">
    <source>
        <dbReference type="ARBA" id="ARBA00022741"/>
    </source>
</evidence>
<dbReference type="PRINTS" id="PR00038">
    <property type="entry name" value="HTHLUXR"/>
</dbReference>
<dbReference type="EMBL" id="BAAANY010000003">
    <property type="protein sequence ID" value="GAA1662855.1"/>
    <property type="molecule type" value="Genomic_DNA"/>
</dbReference>
<evidence type="ECO:0000256" key="2">
    <source>
        <dbReference type="ARBA" id="ARBA00022840"/>
    </source>
</evidence>
<dbReference type="InterPro" id="IPR036388">
    <property type="entry name" value="WH-like_DNA-bd_sf"/>
</dbReference>
<keyword evidence="5" id="KW-1185">Reference proteome</keyword>
<evidence type="ECO:0000313" key="4">
    <source>
        <dbReference type="EMBL" id="GAA1662855.1"/>
    </source>
</evidence>
<accession>A0ABN2FZU3</accession>
<dbReference type="SMART" id="SM00421">
    <property type="entry name" value="HTH_LUXR"/>
    <property type="match status" value="1"/>
</dbReference>
<dbReference type="InterPro" id="IPR016032">
    <property type="entry name" value="Sig_transdc_resp-reg_C-effctor"/>
</dbReference>
<name>A0ABN2FZU3_9ACTN</name>
<dbReference type="InterPro" id="IPR000792">
    <property type="entry name" value="Tscrpt_reg_LuxR_C"/>
</dbReference>
<proteinExistence type="predicted"/>